<dbReference type="GeneID" id="22588422"/>
<dbReference type="Proteomes" id="UP000001628">
    <property type="component" value="Unassembled WGS sequence"/>
</dbReference>
<evidence type="ECO:0000313" key="3">
    <source>
        <dbReference type="Proteomes" id="UP000001628"/>
    </source>
</evidence>
<dbReference type="InParanoid" id="A0A0A0HTS9"/>
<dbReference type="STRING" id="502780.A0A0A0HTS9"/>
<gene>
    <name evidence="2" type="ORF">PADG_12525</name>
</gene>
<accession>A0A0A0HTS9</accession>
<dbReference type="KEGG" id="pbn:PADG_12525"/>
<keyword evidence="3" id="KW-1185">Reference proteome</keyword>
<evidence type="ECO:0008006" key="4">
    <source>
        <dbReference type="Google" id="ProtNLM"/>
    </source>
</evidence>
<sequence length="135" mass="14945">MLNIKVISTILLITTSSLLATAHPAADFSDGYSPKEHYPNALVCPTCNPVSGKNFCDITTSCINMGYSFHCACRAGYKATKYDDPYGKKQFRLPFKHYEFLVFTPEKTECNTLCNDPTASADKLCSEVPLLDCKL</sequence>
<dbReference type="VEuPathDB" id="FungiDB:PADG_12525"/>
<feature type="signal peptide" evidence="1">
    <location>
        <begin position="1"/>
        <end position="22"/>
    </location>
</feature>
<reference evidence="2 3" key="1">
    <citation type="journal article" date="2011" name="PLoS Genet.">
        <title>Comparative genomic analysis of human fungal pathogens causing paracoccidioidomycosis.</title>
        <authorList>
            <person name="Desjardins C.A."/>
            <person name="Champion M.D."/>
            <person name="Holder J.W."/>
            <person name="Muszewska A."/>
            <person name="Goldberg J."/>
            <person name="Bailao A.M."/>
            <person name="Brigido M.M."/>
            <person name="Ferreira M.E."/>
            <person name="Garcia A.M."/>
            <person name="Grynberg M."/>
            <person name="Gujja S."/>
            <person name="Heiman D.I."/>
            <person name="Henn M.R."/>
            <person name="Kodira C.D."/>
            <person name="Leon-Narvaez H."/>
            <person name="Longo L.V."/>
            <person name="Ma L.J."/>
            <person name="Malavazi I."/>
            <person name="Matsuo A.L."/>
            <person name="Morais F.V."/>
            <person name="Pereira M."/>
            <person name="Rodriguez-Brito S."/>
            <person name="Sakthikumar S."/>
            <person name="Salem-Izacc S.M."/>
            <person name="Sykes S.M."/>
            <person name="Teixeira M.M."/>
            <person name="Vallejo M.C."/>
            <person name="Walter M.E."/>
            <person name="Yandava C."/>
            <person name="Young S."/>
            <person name="Zeng Q."/>
            <person name="Zucker J."/>
            <person name="Felipe M.S."/>
            <person name="Goldman G.H."/>
            <person name="Haas B.J."/>
            <person name="McEwen J.G."/>
            <person name="Nino-Vega G."/>
            <person name="Puccia R."/>
            <person name="San-Blas G."/>
            <person name="Soares C.M."/>
            <person name="Birren B.W."/>
            <person name="Cuomo C.A."/>
        </authorList>
    </citation>
    <scope>NUCLEOTIDE SEQUENCE [LARGE SCALE GENOMIC DNA]</scope>
    <source>
        <strain evidence="2 3">Pb18</strain>
    </source>
</reference>
<dbReference type="HOGENOM" id="CLU_161487_0_0_1"/>
<proteinExistence type="predicted"/>
<dbReference type="EMBL" id="KN275991">
    <property type="protein sequence ID" value="KGM91401.1"/>
    <property type="molecule type" value="Genomic_DNA"/>
</dbReference>
<dbReference type="eggNOG" id="ENOG502S5MR">
    <property type="taxonomic scope" value="Eukaryota"/>
</dbReference>
<dbReference type="OMA" id="CNTLCND"/>
<keyword evidence="1" id="KW-0732">Signal</keyword>
<dbReference type="RefSeq" id="XP_010764010.1">
    <property type="nucleotide sequence ID" value="XM_010765708.1"/>
</dbReference>
<evidence type="ECO:0000256" key="1">
    <source>
        <dbReference type="SAM" id="SignalP"/>
    </source>
</evidence>
<dbReference type="AlphaFoldDB" id="A0A0A0HTS9"/>
<dbReference type="OrthoDB" id="291007at2759"/>
<evidence type="ECO:0000313" key="2">
    <source>
        <dbReference type="EMBL" id="KGM91401.1"/>
    </source>
</evidence>
<feature type="chain" id="PRO_5001970374" description="Adhesin" evidence="1">
    <location>
        <begin position="23"/>
        <end position="135"/>
    </location>
</feature>
<name>A0A0A0HTS9_PARBD</name>
<protein>
    <recommendedName>
        <fullName evidence="4">Adhesin</fullName>
    </recommendedName>
</protein>
<organism evidence="2 3">
    <name type="scientific">Paracoccidioides brasiliensis (strain Pb18)</name>
    <dbReference type="NCBI Taxonomy" id="502780"/>
    <lineage>
        <taxon>Eukaryota</taxon>
        <taxon>Fungi</taxon>
        <taxon>Dikarya</taxon>
        <taxon>Ascomycota</taxon>
        <taxon>Pezizomycotina</taxon>
        <taxon>Eurotiomycetes</taxon>
        <taxon>Eurotiomycetidae</taxon>
        <taxon>Onygenales</taxon>
        <taxon>Ajellomycetaceae</taxon>
        <taxon>Paracoccidioides</taxon>
    </lineage>
</organism>